<gene>
    <name evidence="1" type="ORF">N8E88_10965</name>
</gene>
<accession>A0ACD4CYK5</accession>
<evidence type="ECO:0000313" key="2">
    <source>
        <dbReference type="Proteomes" id="UP001061991"/>
    </source>
</evidence>
<geneLocation type="plasmid" evidence="1 2">
    <name>p_unnamed1</name>
</geneLocation>
<name>A0ACD4CYK5_9HYPH</name>
<reference evidence="1" key="1">
    <citation type="submission" date="2022-09" db="EMBL/GenBank/DDBJ databases">
        <title>Interaction between co-microsymbionts with complementary sets of symbiotic genes in legume-rhizobium systems.</title>
        <authorList>
            <person name="Safronova V."/>
            <person name="Sazanova A."/>
            <person name="Afonin A."/>
            <person name="Chirak E."/>
        </authorList>
    </citation>
    <scope>NUCLEOTIDE SEQUENCE</scope>
    <source>
        <strain evidence="1">A18/3m</strain>
    </source>
</reference>
<sequence length="58" mass="6293">MQSRAFAKALSQGGSLIWPPVQSSSIIGNYPSLTALLTTIQPSNWVLDIDARFNAFVI</sequence>
<protein>
    <submittedName>
        <fullName evidence="1">Uncharacterized protein</fullName>
    </submittedName>
</protein>
<dbReference type="Proteomes" id="UP001061991">
    <property type="component" value="Plasmid p_unnamed1"/>
</dbReference>
<organism evidence="1 2">
    <name type="scientific">Phyllobacterium zundukense</name>
    <dbReference type="NCBI Taxonomy" id="1867719"/>
    <lineage>
        <taxon>Bacteria</taxon>
        <taxon>Pseudomonadati</taxon>
        <taxon>Pseudomonadota</taxon>
        <taxon>Alphaproteobacteria</taxon>
        <taxon>Hyphomicrobiales</taxon>
        <taxon>Phyllobacteriaceae</taxon>
        <taxon>Phyllobacterium</taxon>
    </lineage>
</organism>
<evidence type="ECO:0000313" key="1">
    <source>
        <dbReference type="EMBL" id="UXN58533.1"/>
    </source>
</evidence>
<keyword evidence="2" id="KW-1185">Reference proteome</keyword>
<proteinExistence type="predicted"/>
<dbReference type="EMBL" id="CP104972">
    <property type="protein sequence ID" value="UXN58533.1"/>
    <property type="molecule type" value="Genomic_DNA"/>
</dbReference>
<keyword evidence="1" id="KW-0614">Plasmid</keyword>